<keyword evidence="2" id="KW-0326">Glycosidase</keyword>
<dbReference type="Pfam" id="PF00150">
    <property type="entry name" value="Cellulase"/>
    <property type="match status" value="1"/>
</dbReference>
<organism evidence="4">
    <name type="scientific">uncultured Caudovirales phage</name>
    <dbReference type="NCBI Taxonomy" id="2100421"/>
    <lineage>
        <taxon>Viruses</taxon>
        <taxon>Duplodnaviria</taxon>
        <taxon>Heunggongvirae</taxon>
        <taxon>Uroviricota</taxon>
        <taxon>Caudoviricetes</taxon>
        <taxon>Peduoviridae</taxon>
        <taxon>Maltschvirus</taxon>
        <taxon>Maltschvirus maltsch</taxon>
    </lineage>
</organism>
<evidence type="ECO:0000259" key="3">
    <source>
        <dbReference type="Pfam" id="PF00150"/>
    </source>
</evidence>
<dbReference type="Gene3D" id="3.20.20.80">
    <property type="entry name" value="Glycosidases"/>
    <property type="match status" value="2"/>
</dbReference>
<proteinExistence type="predicted"/>
<feature type="domain" description="Glycoside hydrolase family 5" evidence="3">
    <location>
        <begin position="59"/>
        <end position="198"/>
    </location>
</feature>
<evidence type="ECO:0000256" key="1">
    <source>
        <dbReference type="ARBA" id="ARBA00022801"/>
    </source>
</evidence>
<evidence type="ECO:0000313" key="4">
    <source>
        <dbReference type="EMBL" id="CAB4192636.1"/>
    </source>
</evidence>
<keyword evidence="1 4" id="KW-0378">Hydrolase</keyword>
<dbReference type="InterPro" id="IPR055151">
    <property type="entry name" value="GH113"/>
</dbReference>
<evidence type="ECO:0000256" key="2">
    <source>
        <dbReference type="ARBA" id="ARBA00023295"/>
    </source>
</evidence>
<dbReference type="SUPFAM" id="SSF51445">
    <property type="entry name" value="(Trans)glycosidases"/>
    <property type="match status" value="1"/>
</dbReference>
<gene>
    <name evidence="4" type="ORF">UFOVP1244_51</name>
</gene>
<protein>
    <submittedName>
        <fullName evidence="4">Glycoside hydrolase, family 5</fullName>
    </submittedName>
</protein>
<dbReference type="InterPro" id="IPR001547">
    <property type="entry name" value="Glyco_hydro_5"/>
</dbReference>
<dbReference type="GO" id="GO:0000272">
    <property type="term" value="P:polysaccharide catabolic process"/>
    <property type="evidence" value="ECO:0007669"/>
    <property type="project" value="InterPro"/>
</dbReference>
<accession>A0A6J5RDT7</accession>
<dbReference type="InterPro" id="IPR051923">
    <property type="entry name" value="Glycosyl_Hydrolase_39"/>
</dbReference>
<dbReference type="PANTHER" id="PTHR12631">
    <property type="entry name" value="ALPHA-L-IDURONIDASE"/>
    <property type="match status" value="1"/>
</dbReference>
<dbReference type="Pfam" id="PF22612">
    <property type="entry name" value="GH113"/>
    <property type="match status" value="1"/>
</dbReference>
<dbReference type="PANTHER" id="PTHR12631:SF10">
    <property type="entry name" value="BETA-XYLOSIDASE-LIKE PROTEIN-RELATED"/>
    <property type="match status" value="1"/>
</dbReference>
<dbReference type="InterPro" id="IPR017853">
    <property type="entry name" value="GH"/>
</dbReference>
<sequence length="734" mass="79621">MVCCFSSSDSIQPPPQAIPLKMGVNLGSSSTFTLANTLSLIARRGLRWLGNEVTQGTITWDTFDTCINNAEAAGVRILATMVSAPIWAAPSPLAYPAGHEQDYFNFCSRVAARYKGRVGIEAYMIWNEPQVNGWTPAQYKTILVGASNAIRAADPNAKVVFDSNNLPGDAAIATWFPTLISDSSVRNAVDILAFHCYPRPAAPELGDFVRNPVGPLDVRLDRMDGILSTYGWTGPVWVAEGGWSTNAPLADTIVSWEDQARFLIRQAIILLERVDRYYMYTLYGGADSPPATDEGTGMGMVLDTLAPKLSFGAWKYLSNKPISGLVRVTEALPLWHYQHLTGHILWTTSGTINKVITGLPPFVYKTDIFGTTTTVNTSNGSLTVPATIDPTYIDVPQQGSVIKAKGFFFTSYDTNGTIPFAARLDAYKLQIPVATHALLAVHVIVNGVNGNTVSRTTMSENPANLANWFTAVKARGLIPALAIIMFTDSSFSWGGFWTPSNPTSALASYYTAIQPYVQAAEAAGCEFIHLADEWSAMFSRSAAVTGFTNLAASARADFSGKILWNVSNIEESDILDPIVALSDMMGISAYVPIGITNSPTVQQMITNLTANSQVATVSSLVNDRRAQWNDPTVVGYMQYLKALSGRWNRPLVLTVGYKSTVGCSRDPSEQPETTPDQAAQANAWEAFLTSRSFAEPTVYGSFCWRWWPSTQDDDGATGFAVQDKSAAAVIARLL</sequence>
<reference evidence="4" key="1">
    <citation type="submission" date="2020-05" db="EMBL/GenBank/DDBJ databases">
        <authorList>
            <person name="Chiriac C."/>
            <person name="Salcher M."/>
            <person name="Ghai R."/>
            <person name="Kavagutti S V."/>
        </authorList>
    </citation>
    <scope>NUCLEOTIDE SEQUENCE</scope>
</reference>
<dbReference type="EMBL" id="LR797181">
    <property type="protein sequence ID" value="CAB4192636.1"/>
    <property type="molecule type" value="Genomic_DNA"/>
</dbReference>
<name>A0A6J5RDT7_9CAUD</name>
<dbReference type="GO" id="GO:0004553">
    <property type="term" value="F:hydrolase activity, hydrolyzing O-glycosyl compounds"/>
    <property type="evidence" value="ECO:0007669"/>
    <property type="project" value="InterPro"/>
</dbReference>